<dbReference type="RefSeq" id="WP_184007505.1">
    <property type="nucleotide sequence ID" value="NZ_JACIJS010000001.1"/>
</dbReference>
<dbReference type="EMBL" id="JACIJS010000001">
    <property type="protein sequence ID" value="MBB5514172.1"/>
    <property type="molecule type" value="Genomic_DNA"/>
</dbReference>
<dbReference type="InterPro" id="IPR001753">
    <property type="entry name" value="Enoyl-CoA_hydra/iso"/>
</dbReference>
<dbReference type="Gene3D" id="3.90.226.10">
    <property type="entry name" value="2-enoyl-CoA Hydratase, Chain A, domain 1"/>
    <property type="match status" value="1"/>
</dbReference>
<dbReference type="CDD" id="cd06558">
    <property type="entry name" value="crotonase-like"/>
    <property type="match status" value="1"/>
</dbReference>
<name>A0A840WKI3_9RHOB</name>
<sequence>MTLATRTRAGASLIVTNHNTARRNALSPDYYATLALALEDAASDPGIACLILTGAGDFFCAGGDLNLLRERRTLPEAERRARVDQLHDLIRGIRSCPKPVMAAVEGGAAGAGMSLAFAADLIVASREARFTAAYVKAGLTPDGGLTHALLTRLPRPMVAEALLFGTPIPAERLYALGAINRLCNPGDALATACALADTLATGAGGAQATIKSLMTSAAHTDPATHLDHERDAMAHAVTSPDGIEGIDAFLGKRPADFRKTRI</sequence>
<dbReference type="NCBIfam" id="NF005700">
    <property type="entry name" value="PRK07511.1"/>
    <property type="match status" value="1"/>
</dbReference>
<proteinExistence type="inferred from homology"/>
<dbReference type="NCBIfam" id="NF046063">
    <property type="entry name" value="oxepin_alt"/>
    <property type="match status" value="1"/>
</dbReference>
<dbReference type="Proteomes" id="UP000553766">
    <property type="component" value="Unassembled WGS sequence"/>
</dbReference>
<keyword evidence="3" id="KW-1185">Reference proteome</keyword>
<dbReference type="InterPro" id="IPR014748">
    <property type="entry name" value="Enoyl-CoA_hydra_C"/>
</dbReference>
<protein>
    <submittedName>
        <fullName evidence="2">Enoyl-CoA hydratase/carnithine racemase</fullName>
    </submittedName>
</protein>
<dbReference type="AlphaFoldDB" id="A0A840WKI3"/>
<evidence type="ECO:0000256" key="1">
    <source>
        <dbReference type="ARBA" id="ARBA00005254"/>
    </source>
</evidence>
<comment type="similarity">
    <text evidence="1">Belongs to the enoyl-CoA hydratase/isomerase family.</text>
</comment>
<dbReference type="PANTHER" id="PTHR43459:SF1">
    <property type="entry name" value="EG:BACN32G11.4 PROTEIN"/>
    <property type="match status" value="1"/>
</dbReference>
<comment type="caution">
    <text evidence="2">The sequence shown here is derived from an EMBL/GenBank/DDBJ whole genome shotgun (WGS) entry which is preliminary data.</text>
</comment>
<dbReference type="GO" id="GO:0003824">
    <property type="term" value="F:catalytic activity"/>
    <property type="evidence" value="ECO:0007669"/>
    <property type="project" value="UniProtKB-ARBA"/>
</dbReference>
<dbReference type="Pfam" id="PF00378">
    <property type="entry name" value="ECH_1"/>
    <property type="match status" value="1"/>
</dbReference>
<evidence type="ECO:0000313" key="3">
    <source>
        <dbReference type="Proteomes" id="UP000553766"/>
    </source>
</evidence>
<accession>A0A840WKI3</accession>
<dbReference type="PANTHER" id="PTHR43459">
    <property type="entry name" value="ENOYL-COA HYDRATASE"/>
    <property type="match status" value="1"/>
</dbReference>
<dbReference type="Gene3D" id="1.10.12.10">
    <property type="entry name" value="Lyase 2-enoyl-coa Hydratase, Chain A, domain 2"/>
    <property type="match status" value="1"/>
</dbReference>
<evidence type="ECO:0000313" key="2">
    <source>
        <dbReference type="EMBL" id="MBB5514172.1"/>
    </source>
</evidence>
<gene>
    <name evidence="2" type="ORF">FHS89_000170</name>
</gene>
<dbReference type="SUPFAM" id="SSF52096">
    <property type="entry name" value="ClpP/crotonase"/>
    <property type="match status" value="1"/>
</dbReference>
<reference evidence="2 3" key="1">
    <citation type="submission" date="2020-08" db="EMBL/GenBank/DDBJ databases">
        <title>Genomic Encyclopedia of Type Strains, Phase IV (KMG-IV): sequencing the most valuable type-strain genomes for metagenomic binning, comparative biology and taxonomic classification.</title>
        <authorList>
            <person name="Goeker M."/>
        </authorList>
    </citation>
    <scope>NUCLEOTIDE SEQUENCE [LARGE SCALE GENOMIC DNA]</scope>
    <source>
        <strain evidence="2 3">DSM 103377</strain>
    </source>
</reference>
<dbReference type="InterPro" id="IPR029045">
    <property type="entry name" value="ClpP/crotonase-like_dom_sf"/>
</dbReference>
<organism evidence="2 3">
    <name type="scientific">Rubricella aquisinus</name>
    <dbReference type="NCBI Taxonomy" id="2028108"/>
    <lineage>
        <taxon>Bacteria</taxon>
        <taxon>Pseudomonadati</taxon>
        <taxon>Pseudomonadota</taxon>
        <taxon>Alphaproteobacteria</taxon>
        <taxon>Rhodobacterales</taxon>
        <taxon>Paracoccaceae</taxon>
        <taxon>Rubricella</taxon>
    </lineage>
</organism>